<comment type="catalytic activity">
    <reaction evidence="1">
        <text>a 4-O-methyl-thymidine in DNA + L-cysteinyl-[protein] = a thymidine in DNA + S-methyl-L-cysteinyl-[protein]</text>
        <dbReference type="Rhea" id="RHEA:53428"/>
        <dbReference type="Rhea" id="RHEA-COMP:10131"/>
        <dbReference type="Rhea" id="RHEA-COMP:10132"/>
        <dbReference type="Rhea" id="RHEA-COMP:13555"/>
        <dbReference type="Rhea" id="RHEA-COMP:13556"/>
        <dbReference type="ChEBI" id="CHEBI:29950"/>
        <dbReference type="ChEBI" id="CHEBI:82612"/>
        <dbReference type="ChEBI" id="CHEBI:137386"/>
        <dbReference type="ChEBI" id="CHEBI:137387"/>
        <dbReference type="EC" id="2.1.1.63"/>
    </reaction>
</comment>
<evidence type="ECO:0000259" key="10">
    <source>
        <dbReference type="Pfam" id="PF02870"/>
    </source>
</evidence>
<evidence type="ECO:0000256" key="5">
    <source>
        <dbReference type="ARBA" id="ARBA00022679"/>
    </source>
</evidence>
<dbReference type="GO" id="GO:0006281">
    <property type="term" value="P:DNA repair"/>
    <property type="evidence" value="ECO:0007669"/>
    <property type="project" value="UniProtKB-KW"/>
</dbReference>
<evidence type="ECO:0000256" key="7">
    <source>
        <dbReference type="ARBA" id="ARBA00023204"/>
    </source>
</evidence>
<protein>
    <recommendedName>
        <fullName evidence="3">methylated-DNA--[protein]-cysteine S-methyltransferase</fullName>
        <ecNumber evidence="3">2.1.1.63</ecNumber>
    </recommendedName>
</protein>
<feature type="domain" description="Methylguanine DNA methyltransferase ribonuclease-like" evidence="10">
    <location>
        <begin position="12"/>
        <end position="74"/>
    </location>
</feature>
<dbReference type="SUPFAM" id="SSF53155">
    <property type="entry name" value="Methylated DNA-protein cysteine methyltransferase domain"/>
    <property type="match status" value="1"/>
</dbReference>
<dbReference type="Pfam" id="PF01035">
    <property type="entry name" value="DNA_binding_1"/>
    <property type="match status" value="1"/>
</dbReference>
<evidence type="ECO:0000313" key="11">
    <source>
        <dbReference type="EMBL" id="NYJ20064.1"/>
    </source>
</evidence>
<dbReference type="NCBIfam" id="TIGR00589">
    <property type="entry name" value="ogt"/>
    <property type="match status" value="1"/>
</dbReference>
<keyword evidence="7" id="KW-0234">DNA repair</keyword>
<dbReference type="Gene3D" id="1.10.10.10">
    <property type="entry name" value="Winged helix-like DNA-binding domain superfamily/Winged helix DNA-binding domain"/>
    <property type="match status" value="1"/>
</dbReference>
<reference evidence="11 12" key="1">
    <citation type="submission" date="2020-07" db="EMBL/GenBank/DDBJ databases">
        <title>Sequencing the genomes of 1000 actinobacteria strains.</title>
        <authorList>
            <person name="Klenk H.-P."/>
        </authorList>
    </citation>
    <scope>NUCLEOTIDE SEQUENCE [LARGE SCALE GENOMIC DNA]</scope>
    <source>
        <strain evidence="11 12">LI1</strain>
    </source>
</reference>
<dbReference type="Gene3D" id="3.30.160.70">
    <property type="entry name" value="Methylated DNA-protein cysteine methyltransferase domain"/>
    <property type="match status" value="1"/>
</dbReference>
<dbReference type="FunFam" id="1.10.10.10:FF:000214">
    <property type="entry name" value="Methylated-DNA--protein-cysteine methyltransferase"/>
    <property type="match status" value="1"/>
</dbReference>
<sequence length="197" mass="21236">MTDTELLLMRTPSPLGRLELVADSTHLLSLTIETAGRLPHDGHPETPSALLEDALTQLAEYFTHSRTVFELPTRFDNGTPFQHSVWHRLAEVPHGAATSYGAVATAIGRPGAGRSIGRAVAANPLPIIVGCHRVLSSTGEIIGYSQGSGVPTKAWLLTHERIAFTIRAQYDPLDLVNQVLGDLVQTSGRREAERSAS</sequence>
<dbReference type="Proteomes" id="UP000537260">
    <property type="component" value="Unassembled WGS sequence"/>
</dbReference>
<comment type="catalytic activity">
    <reaction evidence="8">
        <text>a 6-O-methyl-2'-deoxyguanosine in DNA + L-cysteinyl-[protein] = S-methyl-L-cysteinyl-[protein] + a 2'-deoxyguanosine in DNA</text>
        <dbReference type="Rhea" id="RHEA:24000"/>
        <dbReference type="Rhea" id="RHEA-COMP:10131"/>
        <dbReference type="Rhea" id="RHEA-COMP:10132"/>
        <dbReference type="Rhea" id="RHEA-COMP:11367"/>
        <dbReference type="Rhea" id="RHEA-COMP:11368"/>
        <dbReference type="ChEBI" id="CHEBI:29950"/>
        <dbReference type="ChEBI" id="CHEBI:82612"/>
        <dbReference type="ChEBI" id="CHEBI:85445"/>
        <dbReference type="ChEBI" id="CHEBI:85448"/>
        <dbReference type="EC" id="2.1.1.63"/>
    </reaction>
</comment>
<proteinExistence type="inferred from homology"/>
<accession>A0A7Z0EE94</accession>
<dbReference type="InterPro" id="IPR036217">
    <property type="entry name" value="MethylDNA_cys_MeTrfase_DNAb"/>
</dbReference>
<dbReference type="GO" id="GO:0003908">
    <property type="term" value="F:methylated-DNA-[protein]-cysteine S-methyltransferase activity"/>
    <property type="evidence" value="ECO:0007669"/>
    <property type="project" value="UniProtKB-EC"/>
</dbReference>
<dbReference type="EC" id="2.1.1.63" evidence="3"/>
<evidence type="ECO:0000256" key="1">
    <source>
        <dbReference type="ARBA" id="ARBA00001286"/>
    </source>
</evidence>
<comment type="similarity">
    <text evidence="2">Belongs to the MGMT family.</text>
</comment>
<dbReference type="Pfam" id="PF02870">
    <property type="entry name" value="Methyltransf_1N"/>
    <property type="match status" value="1"/>
</dbReference>
<keyword evidence="5 11" id="KW-0808">Transferase</keyword>
<organism evidence="11 12">
    <name type="scientific">Glaciibacter psychrotolerans</name>
    <dbReference type="NCBI Taxonomy" id="670054"/>
    <lineage>
        <taxon>Bacteria</taxon>
        <taxon>Bacillati</taxon>
        <taxon>Actinomycetota</taxon>
        <taxon>Actinomycetes</taxon>
        <taxon>Micrococcales</taxon>
        <taxon>Microbacteriaceae</taxon>
        <taxon>Glaciibacter</taxon>
    </lineage>
</organism>
<evidence type="ECO:0000313" key="12">
    <source>
        <dbReference type="Proteomes" id="UP000537260"/>
    </source>
</evidence>
<evidence type="ECO:0000256" key="8">
    <source>
        <dbReference type="ARBA" id="ARBA00049348"/>
    </source>
</evidence>
<dbReference type="RefSeq" id="WP_179578731.1">
    <property type="nucleotide sequence ID" value="NZ_JACCFM010000001.1"/>
</dbReference>
<dbReference type="InterPro" id="IPR014048">
    <property type="entry name" value="MethylDNA_cys_MeTrfase_DNA-bd"/>
</dbReference>
<comment type="caution">
    <text evidence="11">The sequence shown here is derived from an EMBL/GenBank/DDBJ whole genome shotgun (WGS) entry which is preliminary data.</text>
</comment>
<dbReference type="GO" id="GO:0032259">
    <property type="term" value="P:methylation"/>
    <property type="evidence" value="ECO:0007669"/>
    <property type="project" value="UniProtKB-KW"/>
</dbReference>
<dbReference type="InterPro" id="IPR008332">
    <property type="entry name" value="MethylG_MeTrfase_N"/>
</dbReference>
<dbReference type="PANTHER" id="PTHR10815">
    <property type="entry name" value="METHYLATED-DNA--PROTEIN-CYSTEINE METHYLTRANSFERASE"/>
    <property type="match status" value="1"/>
</dbReference>
<evidence type="ECO:0000256" key="6">
    <source>
        <dbReference type="ARBA" id="ARBA00022763"/>
    </source>
</evidence>
<keyword evidence="12" id="KW-1185">Reference proteome</keyword>
<dbReference type="SUPFAM" id="SSF46767">
    <property type="entry name" value="Methylated DNA-protein cysteine methyltransferase, C-terminal domain"/>
    <property type="match status" value="1"/>
</dbReference>
<dbReference type="CDD" id="cd06445">
    <property type="entry name" value="ATase"/>
    <property type="match status" value="1"/>
</dbReference>
<dbReference type="InterPro" id="IPR036631">
    <property type="entry name" value="MGMT_N_sf"/>
</dbReference>
<evidence type="ECO:0000256" key="4">
    <source>
        <dbReference type="ARBA" id="ARBA00022603"/>
    </source>
</evidence>
<dbReference type="PANTHER" id="PTHR10815:SF5">
    <property type="entry name" value="METHYLATED-DNA--PROTEIN-CYSTEINE METHYLTRANSFERASE"/>
    <property type="match status" value="1"/>
</dbReference>
<dbReference type="AlphaFoldDB" id="A0A7Z0EE94"/>
<dbReference type="InterPro" id="IPR036388">
    <property type="entry name" value="WH-like_DNA-bd_sf"/>
</dbReference>
<evidence type="ECO:0000256" key="2">
    <source>
        <dbReference type="ARBA" id="ARBA00008711"/>
    </source>
</evidence>
<gene>
    <name evidence="11" type="ORF">HNR05_001855</name>
</gene>
<keyword evidence="4 11" id="KW-0489">Methyltransferase</keyword>
<dbReference type="EMBL" id="JACCFM010000001">
    <property type="protein sequence ID" value="NYJ20064.1"/>
    <property type="molecule type" value="Genomic_DNA"/>
</dbReference>
<feature type="domain" description="Methylated-DNA-[protein]-cysteine S-methyltransferase DNA binding" evidence="9">
    <location>
        <begin position="80"/>
        <end position="161"/>
    </location>
</feature>
<name>A0A7Z0EE94_9MICO</name>
<evidence type="ECO:0000259" key="9">
    <source>
        <dbReference type="Pfam" id="PF01035"/>
    </source>
</evidence>
<keyword evidence="6" id="KW-0227">DNA damage</keyword>
<evidence type="ECO:0000256" key="3">
    <source>
        <dbReference type="ARBA" id="ARBA00011918"/>
    </source>
</evidence>